<dbReference type="WBParaSite" id="PSAMB.scaffold7199size8062.g29747.t1">
    <property type="protein sequence ID" value="PSAMB.scaffold7199size8062.g29747.t1"/>
    <property type="gene ID" value="PSAMB.scaffold7199size8062.g29747"/>
</dbReference>
<feature type="region of interest" description="Disordered" evidence="2">
    <location>
        <begin position="210"/>
        <end position="236"/>
    </location>
</feature>
<evidence type="ECO:0000256" key="2">
    <source>
        <dbReference type="SAM" id="MobiDB-lite"/>
    </source>
</evidence>
<dbReference type="GO" id="GO:0005829">
    <property type="term" value="C:cytosol"/>
    <property type="evidence" value="ECO:0007669"/>
    <property type="project" value="TreeGrafter"/>
</dbReference>
<dbReference type="SUPFAM" id="SSF54001">
    <property type="entry name" value="Cysteine proteinases"/>
    <property type="match status" value="1"/>
</dbReference>
<sequence>MSTGTVFDLLYDLAKLDDTAIRTAVRRLLLLIPCDKGVQNAFDGLIASSPKSPQKSNSLDRKKLANSFDKIAGAGRSPKLSARFVKGHSPKPSKTDDFPSPSEPYDTPAERLKKLFDPKEPFRLLYNLEVLSSRLLPVTYNEESFESANRACRDFVSSNGVHVLTDLLRNDHLPPNLELGYRQEIFDRLLSILCYLLCGDSKLHDIVRSEKETDDRLKSEEETASDADTSRRTTSFGAAASSAAGNVGLSLANLEPPRSRLVTEIPVELYAAILASLQRFAWTAAAGMLSFSSQVELRSPNGSIQYAPSPRSRLSESSTGSGDSHDLQGAPTSVHSALLAGHTSPSQIDDDLTRAGLTLLIECILKRPADGPDEFFRLPFVNDFVLDLLLLTPSEQIRYWTEDQLLRMSFEATDGLVGRRLLDLLLKAHLPLWTTSSTVRGASRRLLEQCSEYFSLRSKLMESVPDEDLAALQPSPTQMLDDECNWLLNFNCSTDPRAADTDARLLAGHMQMIEALLKRVPERKAKVGQRLIHALVVEFLFPAAARISPDLQQQSLTPKSQRQARAADVRAKCQKSAGRLAAFRLLQELARGCKTNFSAIAHLLTSLHHESNPELGKQWDYAPLVDGAMDLGYIGLKNAGATCYMNSVLQQFFMEPGVAEYILSTELDDEDNVSRESVFVELQRVFGHLRESELEYYTPKSFWDVFRLWGQKVNPREQQDAFEFYTCLIDQIDTELKKHGREELFKKKYQGIFSDQKICHGCPHRYEREEPFYALNLPLRALGLEESLDQFVTGEILEGENAYLCEKCGQKRTTLKRMCVKSLPPVLTIQLKRFDYDWEEGRSLKFNDHFKFPRSLDMYPYTAQALSAIENVDDLFEMSSPSIPPNNSYGSGLGAGLQGSSLQVAGSPVTPGPFGGGGSNWSARLRRFSSSYGASFDEHSAKYDLVGMVVHSGQASAGHYYAYIKERREDASLNGNFNKWLKFNDTTVEEVEMTDHLLETECFGGRYTVKNDNKMSMYPEERERYWNAYLLIYEKADRTSKGGKSLRHRSSPYSAKRSISVNISGPTPPSNKQARRRDSLSELAALVEQGELTNLFKGGASIPPRLREEIRDENLKFARDRDLFNKDYFKFAAALVDGAIYSKDLDEESAADATKFAVHFCVNLAWHTRKTLRGDALAFSDRICTLLKHSRVACNWIFTEFGQEPGNKFIDDFLFNCDTADARYAFANILKAAFEHGALYLRTDTPQDVRPDRHADDLITHAISLIRKEAADRWAISDAFFGLLHSYAALGPAACQHLLNRGAFRALLGFLVTVPAKNVDGIEKMSRRWTHAQARDFGDVWCALALIITACDLQQFNNTKAVSAVAPPSGVASPERKKLLPSSSDVYDVVVGWMMPGFVKEIVWALANVPNTQDCLTDLVVHAAYGNVNFSRAFLSEALDALADFPSNELRRIFHVVAGLITRVDD</sequence>
<dbReference type="InterPro" id="IPR038765">
    <property type="entry name" value="Papain-like_cys_pep_sf"/>
</dbReference>
<dbReference type="InterPro" id="IPR050164">
    <property type="entry name" value="Peptidase_C19"/>
</dbReference>
<dbReference type="GO" id="GO:0005634">
    <property type="term" value="C:nucleus"/>
    <property type="evidence" value="ECO:0007669"/>
    <property type="project" value="TreeGrafter"/>
</dbReference>
<dbReference type="FunFam" id="3.90.70.10:FF:000022">
    <property type="entry name" value="Ubiquitin carboxyl-terminal hydrolase 24"/>
    <property type="match status" value="1"/>
</dbReference>
<name>A0A914XB29_9BILA</name>
<dbReference type="InterPro" id="IPR028889">
    <property type="entry name" value="USP"/>
</dbReference>
<dbReference type="PANTHER" id="PTHR24006:SF943">
    <property type="entry name" value="UBIQUITIN CARBOXYL-TERMINAL HYDROLASE PUF"/>
    <property type="match status" value="1"/>
</dbReference>
<evidence type="ECO:0000259" key="3">
    <source>
        <dbReference type="PROSITE" id="PS50235"/>
    </source>
</evidence>
<evidence type="ECO:0000313" key="5">
    <source>
        <dbReference type="WBParaSite" id="PSAMB.scaffold7199size8062.g29747.t1"/>
    </source>
</evidence>
<dbReference type="PROSITE" id="PS00973">
    <property type="entry name" value="USP_2"/>
    <property type="match status" value="1"/>
</dbReference>
<feature type="compositionally biased region" description="Polar residues" evidence="2">
    <location>
        <begin position="1051"/>
        <end position="1065"/>
    </location>
</feature>
<dbReference type="Pfam" id="PF12030">
    <property type="entry name" value="DUF3517"/>
    <property type="match status" value="1"/>
</dbReference>
<proteinExistence type="inferred from homology"/>
<dbReference type="PANTHER" id="PTHR24006">
    <property type="entry name" value="UBIQUITIN CARBOXYL-TERMINAL HYDROLASE"/>
    <property type="match status" value="1"/>
</dbReference>
<dbReference type="InterPro" id="IPR001394">
    <property type="entry name" value="Peptidase_C19_UCH"/>
</dbReference>
<dbReference type="GO" id="GO:0004843">
    <property type="term" value="F:cysteine-type deubiquitinase activity"/>
    <property type="evidence" value="ECO:0007669"/>
    <property type="project" value="InterPro"/>
</dbReference>
<dbReference type="CDD" id="cd02659">
    <property type="entry name" value="peptidase_C19C"/>
    <property type="match status" value="1"/>
</dbReference>
<protein>
    <submittedName>
        <fullName evidence="5">USP domain-containing protein</fullName>
    </submittedName>
</protein>
<evidence type="ECO:0000313" key="4">
    <source>
        <dbReference type="Proteomes" id="UP000887566"/>
    </source>
</evidence>
<keyword evidence="4" id="KW-1185">Reference proteome</keyword>
<feature type="region of interest" description="Disordered" evidence="2">
    <location>
        <begin position="82"/>
        <end position="105"/>
    </location>
</feature>
<evidence type="ECO:0000256" key="1">
    <source>
        <dbReference type="ARBA" id="ARBA00009085"/>
    </source>
</evidence>
<feature type="region of interest" description="Disordered" evidence="2">
    <location>
        <begin position="1041"/>
        <end position="1078"/>
    </location>
</feature>
<feature type="domain" description="USP" evidence="3">
    <location>
        <begin position="634"/>
        <end position="1036"/>
    </location>
</feature>
<dbReference type="GO" id="GO:0016579">
    <property type="term" value="P:protein deubiquitination"/>
    <property type="evidence" value="ECO:0007669"/>
    <property type="project" value="InterPro"/>
</dbReference>
<comment type="similarity">
    <text evidence="1">Belongs to the peptidase C19 family.</text>
</comment>
<dbReference type="InterPro" id="IPR021905">
    <property type="entry name" value="DUF3517"/>
</dbReference>
<dbReference type="InterPro" id="IPR018200">
    <property type="entry name" value="USP_CS"/>
</dbReference>
<organism evidence="4 5">
    <name type="scientific">Plectus sambesii</name>
    <dbReference type="NCBI Taxonomy" id="2011161"/>
    <lineage>
        <taxon>Eukaryota</taxon>
        <taxon>Metazoa</taxon>
        <taxon>Ecdysozoa</taxon>
        <taxon>Nematoda</taxon>
        <taxon>Chromadorea</taxon>
        <taxon>Plectida</taxon>
        <taxon>Plectina</taxon>
        <taxon>Plectoidea</taxon>
        <taxon>Plectidae</taxon>
        <taxon>Plectus</taxon>
    </lineage>
</organism>
<reference evidence="5" key="1">
    <citation type="submission" date="2022-11" db="UniProtKB">
        <authorList>
            <consortium name="WormBaseParasite"/>
        </authorList>
    </citation>
    <scope>IDENTIFICATION</scope>
</reference>
<dbReference type="Proteomes" id="UP000887566">
    <property type="component" value="Unplaced"/>
</dbReference>
<dbReference type="Gene3D" id="3.90.70.10">
    <property type="entry name" value="Cysteine proteinases"/>
    <property type="match status" value="1"/>
</dbReference>
<accession>A0A914XB29</accession>
<feature type="compositionally biased region" description="Basic and acidic residues" evidence="2">
    <location>
        <begin position="210"/>
        <end position="221"/>
    </location>
</feature>
<dbReference type="Pfam" id="PF00443">
    <property type="entry name" value="UCH"/>
    <property type="match status" value="1"/>
</dbReference>
<dbReference type="PROSITE" id="PS50235">
    <property type="entry name" value="USP_3"/>
    <property type="match status" value="1"/>
</dbReference>
<feature type="region of interest" description="Disordered" evidence="2">
    <location>
        <begin position="300"/>
        <end position="329"/>
    </location>
</feature>
<dbReference type="PROSITE" id="PS00972">
    <property type="entry name" value="USP_1"/>
    <property type="match status" value="1"/>
</dbReference>